<evidence type="ECO:0000313" key="4">
    <source>
        <dbReference type="Proteomes" id="UP001596106"/>
    </source>
</evidence>
<keyword evidence="4" id="KW-1185">Reference proteome</keyword>
<gene>
    <name evidence="3" type="ORF">ACFPMF_09900</name>
</gene>
<dbReference type="Proteomes" id="UP001596106">
    <property type="component" value="Unassembled WGS sequence"/>
</dbReference>
<sequence length="218" mass="23835">MTKVSLFTVLSVALSFPLYAQLQIGVRAGVHASSVNHRKGAVADPKLVPGYAIAVPVQIPFEKRWAIRVEPTLIQKGWQSKADYTTDLGQPAGTGRMVVRYHVVELPLLVSFRQKTGDRVSWYGLAGPSVGYVLGGNLRLTNGKTEIFKDKMQLARRIETGIWVGGGVELPFGNRTAFVDARYQYGVGKAPWPLRAAASREATHGFTVSVGCWLPVKK</sequence>
<evidence type="ECO:0000256" key="1">
    <source>
        <dbReference type="SAM" id="SignalP"/>
    </source>
</evidence>
<feature type="domain" description="Outer membrane protein beta-barrel" evidence="2">
    <location>
        <begin position="21"/>
        <end position="188"/>
    </location>
</feature>
<evidence type="ECO:0000313" key="3">
    <source>
        <dbReference type="EMBL" id="MFC5409621.1"/>
    </source>
</evidence>
<dbReference type="InterPro" id="IPR025665">
    <property type="entry name" value="Beta-barrel_OMP_2"/>
</dbReference>
<evidence type="ECO:0000259" key="2">
    <source>
        <dbReference type="Pfam" id="PF13568"/>
    </source>
</evidence>
<protein>
    <submittedName>
        <fullName evidence="3">Porin family protein</fullName>
    </submittedName>
</protein>
<accession>A0ABW0IB91</accession>
<name>A0ABW0IB91_9BACT</name>
<comment type="caution">
    <text evidence="3">The sequence shown here is derived from an EMBL/GenBank/DDBJ whole genome shotgun (WGS) entry which is preliminary data.</text>
</comment>
<dbReference type="RefSeq" id="WP_379843861.1">
    <property type="nucleotide sequence ID" value="NZ_JBHSMA010000002.1"/>
</dbReference>
<dbReference type="Pfam" id="PF13568">
    <property type="entry name" value="OMP_b-brl_2"/>
    <property type="match status" value="1"/>
</dbReference>
<dbReference type="EMBL" id="JBHSMA010000002">
    <property type="protein sequence ID" value="MFC5409621.1"/>
    <property type="molecule type" value="Genomic_DNA"/>
</dbReference>
<organism evidence="3 4">
    <name type="scientific">Larkinella bovis</name>
    <dbReference type="NCBI Taxonomy" id="683041"/>
    <lineage>
        <taxon>Bacteria</taxon>
        <taxon>Pseudomonadati</taxon>
        <taxon>Bacteroidota</taxon>
        <taxon>Cytophagia</taxon>
        <taxon>Cytophagales</taxon>
        <taxon>Spirosomataceae</taxon>
        <taxon>Larkinella</taxon>
    </lineage>
</organism>
<feature type="chain" id="PRO_5047500701" evidence="1">
    <location>
        <begin position="21"/>
        <end position="218"/>
    </location>
</feature>
<keyword evidence="1" id="KW-0732">Signal</keyword>
<proteinExistence type="predicted"/>
<reference evidence="4" key="1">
    <citation type="journal article" date="2019" name="Int. J. Syst. Evol. Microbiol.">
        <title>The Global Catalogue of Microorganisms (GCM) 10K type strain sequencing project: providing services to taxonomists for standard genome sequencing and annotation.</title>
        <authorList>
            <consortium name="The Broad Institute Genomics Platform"/>
            <consortium name="The Broad Institute Genome Sequencing Center for Infectious Disease"/>
            <person name="Wu L."/>
            <person name="Ma J."/>
        </authorList>
    </citation>
    <scope>NUCLEOTIDE SEQUENCE [LARGE SCALE GENOMIC DNA]</scope>
    <source>
        <strain evidence="4">CCUG 55250</strain>
    </source>
</reference>
<feature type="signal peptide" evidence="1">
    <location>
        <begin position="1"/>
        <end position="20"/>
    </location>
</feature>